<organism evidence="1 2">
    <name type="scientific">Halanaerobium saccharolyticum</name>
    <dbReference type="NCBI Taxonomy" id="43595"/>
    <lineage>
        <taxon>Bacteria</taxon>
        <taxon>Bacillati</taxon>
        <taxon>Bacillota</taxon>
        <taxon>Clostridia</taxon>
        <taxon>Halanaerobiales</taxon>
        <taxon>Halanaerobiaceae</taxon>
        <taxon>Halanaerobium</taxon>
    </lineage>
</organism>
<evidence type="ECO:0000313" key="1">
    <source>
        <dbReference type="EMBL" id="TDO77710.1"/>
    </source>
</evidence>
<dbReference type="EMBL" id="SNWX01000032">
    <property type="protein sequence ID" value="TDO77710.1"/>
    <property type="molecule type" value="Genomic_DNA"/>
</dbReference>
<proteinExistence type="predicted"/>
<evidence type="ECO:0000313" key="2">
    <source>
        <dbReference type="Proteomes" id="UP000295064"/>
    </source>
</evidence>
<dbReference type="AlphaFoldDB" id="A0A4R6LE19"/>
<reference evidence="1 2" key="1">
    <citation type="submission" date="2019-03" db="EMBL/GenBank/DDBJ databases">
        <title>Subsurface microbial communities from deep shales in Ohio and West Virginia, USA.</title>
        <authorList>
            <person name="Wrighton K."/>
        </authorList>
    </citation>
    <scope>NUCLEOTIDE SEQUENCE [LARGE SCALE GENOMIC DNA]</scope>
    <source>
        <strain evidence="1 2">MA284_T2</strain>
    </source>
</reference>
<name>A0A4R6LE19_9FIRM</name>
<dbReference type="RefSeq" id="WP_133516090.1">
    <property type="nucleotide sequence ID" value="NZ_SNWX01000032.1"/>
</dbReference>
<comment type="caution">
    <text evidence="1">The sequence shown here is derived from an EMBL/GenBank/DDBJ whole genome shotgun (WGS) entry which is preliminary data.</text>
</comment>
<protein>
    <submittedName>
        <fullName evidence="1">Uncharacterized protein</fullName>
    </submittedName>
</protein>
<sequence length="62" mass="7234">MSNKQIERLHNNLKIFLGMEGVFDQEFEVMSSEPSYDDVKTIKQLNDAIEDEISYMADLAEY</sequence>
<accession>A0A4R6LE19</accession>
<gene>
    <name evidence="1" type="ORF">DFR79_13242</name>
</gene>
<dbReference type="Proteomes" id="UP000295064">
    <property type="component" value="Unassembled WGS sequence"/>
</dbReference>